<reference evidence="2 3" key="1">
    <citation type="journal article" date="2016" name="Nat. Commun.">
        <title>Thousands of microbial genomes shed light on interconnected biogeochemical processes in an aquifer system.</title>
        <authorList>
            <person name="Anantharaman K."/>
            <person name="Brown C.T."/>
            <person name="Hug L.A."/>
            <person name="Sharon I."/>
            <person name="Castelle C.J."/>
            <person name="Probst A.J."/>
            <person name="Thomas B.C."/>
            <person name="Singh A."/>
            <person name="Wilkins M.J."/>
            <person name="Karaoz U."/>
            <person name="Brodie E.L."/>
            <person name="Williams K.H."/>
            <person name="Hubbard S.S."/>
            <person name="Banfield J.F."/>
        </authorList>
    </citation>
    <scope>NUCLEOTIDE SEQUENCE [LARGE SCALE GENOMIC DNA]</scope>
</reference>
<proteinExistence type="predicted"/>
<evidence type="ECO:0000256" key="1">
    <source>
        <dbReference type="SAM" id="MobiDB-lite"/>
    </source>
</evidence>
<dbReference type="AlphaFoldDB" id="A0A1F7ICJ6"/>
<dbReference type="EMBL" id="MGAG01000015">
    <property type="protein sequence ID" value="OGK41084.1"/>
    <property type="molecule type" value="Genomic_DNA"/>
</dbReference>
<accession>A0A1F7ICJ6</accession>
<dbReference type="STRING" id="1802056.A2954_06140"/>
<feature type="compositionally biased region" description="Basic and acidic residues" evidence="1">
    <location>
        <begin position="18"/>
        <end position="37"/>
    </location>
</feature>
<evidence type="ECO:0000313" key="2">
    <source>
        <dbReference type="EMBL" id="OGK41084.1"/>
    </source>
</evidence>
<feature type="compositionally biased region" description="Pro residues" evidence="1">
    <location>
        <begin position="1"/>
        <end position="13"/>
    </location>
</feature>
<feature type="region of interest" description="Disordered" evidence="1">
    <location>
        <begin position="1"/>
        <end position="37"/>
    </location>
</feature>
<dbReference type="Proteomes" id="UP000177698">
    <property type="component" value="Unassembled WGS sequence"/>
</dbReference>
<comment type="caution">
    <text evidence="2">The sequence shown here is derived from an EMBL/GenBank/DDBJ whole genome shotgun (WGS) entry which is preliminary data.</text>
</comment>
<gene>
    <name evidence="2" type="ORF">A2954_06140</name>
</gene>
<protein>
    <submittedName>
        <fullName evidence="2">Uncharacterized protein</fullName>
    </submittedName>
</protein>
<evidence type="ECO:0000313" key="3">
    <source>
        <dbReference type="Proteomes" id="UP000177698"/>
    </source>
</evidence>
<sequence length="414" mass="45613">MVEAPPQVPPPSEPTRATSERPVKFLRAKERVGASGKEKDAGSAAYAIALKKGHIWLRERDETKKNGKEIQQSITQSETGGFAYIARQALIGDEDFKGMDFNTGVALRVDGKRILRVDKKTGTNFICTVEHDTNPVEIPAETILEEQLKIVYEQAQNTSDFTDQEKSIIKAHIESSQDKPESADALDEGTLSETAFNNGLVRAASVNTYANKYRIDTAKIDVASEDGKKEKNRADTHNQLIDTIVQPMNDRIIADPEVIGNMVNIFGSGEVNTAKSLLEADRKKLAQDTSKKRELQEIDDELAIVNEVSSAVQNARALTEEFFQSVQMGEMTIDRVQKVDTSLAKGDVQSLIENLDQENPAIGDKMKTKKFHKLINKIKDRFSFGGILGLGFAFLFIKRSLGESGIGGIPNQSG</sequence>
<organism evidence="2 3">
    <name type="scientific">Candidatus Roizmanbacteria bacterium RIFCSPLOWO2_01_FULL_37_12</name>
    <dbReference type="NCBI Taxonomy" id="1802056"/>
    <lineage>
        <taxon>Bacteria</taxon>
        <taxon>Candidatus Roizmaniibacteriota</taxon>
    </lineage>
</organism>
<name>A0A1F7ICJ6_9BACT</name>